<gene>
    <name evidence="1" type="ORF">IE53DRAFT_313386</name>
</gene>
<name>A0ACD0P119_9BASI</name>
<dbReference type="Proteomes" id="UP000245626">
    <property type="component" value="Unassembled WGS sequence"/>
</dbReference>
<evidence type="ECO:0000313" key="2">
    <source>
        <dbReference type="Proteomes" id="UP000245626"/>
    </source>
</evidence>
<proteinExistence type="predicted"/>
<sequence>MGARARRLAPDAFTRYCIVKPGNLAVVTGGASGIGLAAAKFYASQGLNVAVGDINDESLDKAKAEITEINPHVKALYARVDVSKLESVQNFHQRVEQEFEGTPISVLMANAGVGGPSKATSTDNWERILRVNFYGVLQVCQTFVPSMKKHQQPALVINTGSKQGITTPPGTGPAYNVSKAAVKVYTEQLAFELKQDKESKIDVKLLIPGWVHTGLTGAASGKPKPDGAWTPEQASTVAFMVERIKNGSFYILCPDNETPRELDLARMEWNMNDVIQDRPPLSRWDEGWSPAFNDFIKSRNL</sequence>
<organism evidence="1 2">
    <name type="scientific">Violaceomyces palustris</name>
    <dbReference type="NCBI Taxonomy" id="1673888"/>
    <lineage>
        <taxon>Eukaryota</taxon>
        <taxon>Fungi</taxon>
        <taxon>Dikarya</taxon>
        <taxon>Basidiomycota</taxon>
        <taxon>Ustilaginomycotina</taxon>
        <taxon>Ustilaginomycetes</taxon>
        <taxon>Violaceomycetales</taxon>
        <taxon>Violaceomycetaceae</taxon>
        <taxon>Violaceomyces</taxon>
    </lineage>
</organism>
<protein>
    <submittedName>
        <fullName evidence="1">NAD(P)-binding protein</fullName>
    </submittedName>
</protein>
<evidence type="ECO:0000313" key="1">
    <source>
        <dbReference type="EMBL" id="PWN51752.1"/>
    </source>
</evidence>
<reference evidence="1 2" key="1">
    <citation type="journal article" date="2018" name="Mol. Biol. Evol.">
        <title>Broad Genomic Sampling Reveals a Smut Pathogenic Ancestry of the Fungal Clade Ustilaginomycotina.</title>
        <authorList>
            <person name="Kijpornyongpan T."/>
            <person name="Mondo S.J."/>
            <person name="Barry K."/>
            <person name="Sandor L."/>
            <person name="Lee J."/>
            <person name="Lipzen A."/>
            <person name="Pangilinan J."/>
            <person name="LaButti K."/>
            <person name="Hainaut M."/>
            <person name="Henrissat B."/>
            <person name="Grigoriev I.V."/>
            <person name="Spatafora J.W."/>
            <person name="Aime M.C."/>
        </authorList>
    </citation>
    <scope>NUCLEOTIDE SEQUENCE [LARGE SCALE GENOMIC DNA]</scope>
    <source>
        <strain evidence="1 2">SA 807</strain>
    </source>
</reference>
<dbReference type="EMBL" id="KZ819820">
    <property type="protein sequence ID" value="PWN51752.1"/>
    <property type="molecule type" value="Genomic_DNA"/>
</dbReference>
<accession>A0ACD0P119</accession>
<keyword evidence="2" id="KW-1185">Reference proteome</keyword>